<feature type="domain" description="TIL" evidence="2">
    <location>
        <begin position="29"/>
        <end position="82"/>
    </location>
</feature>
<feature type="chain" id="PRO_5044640757" evidence="1">
    <location>
        <begin position="22"/>
        <end position="91"/>
    </location>
</feature>
<dbReference type="CTD" id="101738296"/>
<dbReference type="AlphaFoldDB" id="A0A6J2JI83"/>
<reference evidence="4 5" key="1">
    <citation type="submission" date="2025-04" db="UniProtKB">
        <authorList>
            <consortium name="RefSeq"/>
        </authorList>
    </citation>
    <scope>IDENTIFICATION</scope>
    <source>
        <tissue evidence="4 5">Silk gland</tissue>
    </source>
</reference>
<evidence type="ECO:0000313" key="6">
    <source>
        <dbReference type="RefSeq" id="XP_028029261.1"/>
    </source>
</evidence>
<dbReference type="RefSeq" id="XP_028029258.1">
    <property type="nucleotide sequence ID" value="XM_028173457.1"/>
</dbReference>
<evidence type="ECO:0000313" key="4">
    <source>
        <dbReference type="RefSeq" id="XP_028029258.1"/>
    </source>
</evidence>
<dbReference type="GO" id="GO:0030414">
    <property type="term" value="F:peptidase inhibitor activity"/>
    <property type="evidence" value="ECO:0007669"/>
    <property type="project" value="UniProtKB-KW"/>
</dbReference>
<dbReference type="RefSeq" id="XP_028029260.1">
    <property type="nucleotide sequence ID" value="XM_028173459.1"/>
</dbReference>
<evidence type="ECO:0000259" key="2">
    <source>
        <dbReference type="Pfam" id="PF01826"/>
    </source>
</evidence>
<dbReference type="Proteomes" id="UP000504629">
    <property type="component" value="Unplaced"/>
</dbReference>
<dbReference type="Gene3D" id="2.10.25.10">
    <property type="entry name" value="Laminin"/>
    <property type="match status" value="1"/>
</dbReference>
<gene>
    <name evidence="4 5 6" type="primary">LOC114242337</name>
</gene>
<dbReference type="KEGG" id="bman:114242337"/>
<sequence length="91" mass="9980">MAAKHYFIMFLIVSLMALTASKSWFENPCPENAHLTMDPCAPTCADPELKHTSCVTAFIATCHCDDGFLFNKSGNCVPVAECPKQNGGYFK</sequence>
<keyword evidence="1" id="KW-0732">Signal</keyword>
<dbReference type="InterPro" id="IPR002919">
    <property type="entry name" value="TIL_dom"/>
</dbReference>
<protein>
    <submittedName>
        <fullName evidence="4 5">Fungal protease inhibitor F-like</fullName>
    </submittedName>
</protein>
<evidence type="ECO:0000313" key="5">
    <source>
        <dbReference type="RefSeq" id="XP_028029260.1"/>
    </source>
</evidence>
<name>A0A6J2JI83_BOMMA</name>
<dbReference type="SUPFAM" id="SSF57567">
    <property type="entry name" value="Serine protease inhibitors"/>
    <property type="match status" value="1"/>
</dbReference>
<evidence type="ECO:0000313" key="3">
    <source>
        <dbReference type="Proteomes" id="UP000504629"/>
    </source>
</evidence>
<dbReference type="CDD" id="cd19941">
    <property type="entry name" value="TIL"/>
    <property type="match status" value="1"/>
</dbReference>
<feature type="signal peptide" evidence="1">
    <location>
        <begin position="1"/>
        <end position="21"/>
    </location>
</feature>
<dbReference type="Pfam" id="PF01826">
    <property type="entry name" value="TIL"/>
    <property type="match status" value="1"/>
</dbReference>
<keyword evidence="3" id="KW-1185">Reference proteome</keyword>
<organism evidence="3 6">
    <name type="scientific">Bombyx mandarina</name>
    <name type="common">Wild silk moth</name>
    <name type="synonym">Wild silkworm</name>
    <dbReference type="NCBI Taxonomy" id="7092"/>
    <lineage>
        <taxon>Eukaryota</taxon>
        <taxon>Metazoa</taxon>
        <taxon>Ecdysozoa</taxon>
        <taxon>Arthropoda</taxon>
        <taxon>Hexapoda</taxon>
        <taxon>Insecta</taxon>
        <taxon>Pterygota</taxon>
        <taxon>Neoptera</taxon>
        <taxon>Endopterygota</taxon>
        <taxon>Lepidoptera</taxon>
        <taxon>Glossata</taxon>
        <taxon>Ditrysia</taxon>
        <taxon>Bombycoidea</taxon>
        <taxon>Bombycidae</taxon>
        <taxon>Bombycinae</taxon>
        <taxon>Bombyx</taxon>
    </lineage>
</organism>
<dbReference type="OrthoDB" id="8113025at2759"/>
<dbReference type="InterPro" id="IPR036084">
    <property type="entry name" value="Ser_inhib-like_sf"/>
</dbReference>
<keyword evidence="4 5" id="KW-0646">Protease inhibitor</keyword>
<accession>A0A6J2JI83</accession>
<evidence type="ECO:0000256" key="1">
    <source>
        <dbReference type="SAM" id="SignalP"/>
    </source>
</evidence>
<proteinExistence type="predicted"/>
<dbReference type="RefSeq" id="XP_028029261.1">
    <property type="nucleotide sequence ID" value="XM_028173460.1"/>
</dbReference>
<dbReference type="GeneID" id="114242337"/>